<evidence type="ECO:0000313" key="2">
    <source>
        <dbReference type="Proteomes" id="UP001642409"/>
    </source>
</evidence>
<dbReference type="Proteomes" id="UP001642409">
    <property type="component" value="Unassembled WGS sequence"/>
</dbReference>
<name>A0ABP1HHS8_9EUKA</name>
<evidence type="ECO:0000313" key="1">
    <source>
        <dbReference type="EMBL" id="CAL5994806.1"/>
    </source>
</evidence>
<proteinExistence type="predicted"/>
<dbReference type="EMBL" id="CAXDID020000032">
    <property type="protein sequence ID" value="CAL5994806.1"/>
    <property type="molecule type" value="Genomic_DNA"/>
</dbReference>
<organism evidence="1 2">
    <name type="scientific">Hexamita inflata</name>
    <dbReference type="NCBI Taxonomy" id="28002"/>
    <lineage>
        <taxon>Eukaryota</taxon>
        <taxon>Metamonada</taxon>
        <taxon>Diplomonadida</taxon>
        <taxon>Hexamitidae</taxon>
        <taxon>Hexamitinae</taxon>
        <taxon>Hexamita</taxon>
    </lineage>
</organism>
<keyword evidence="2" id="KW-1185">Reference proteome</keyword>
<protein>
    <submittedName>
        <fullName evidence="1">Hypothetical_protein</fullName>
    </submittedName>
</protein>
<reference evidence="1 2" key="1">
    <citation type="submission" date="2024-07" db="EMBL/GenBank/DDBJ databases">
        <authorList>
            <person name="Akdeniz Z."/>
        </authorList>
    </citation>
    <scope>NUCLEOTIDE SEQUENCE [LARGE SCALE GENOMIC DNA]</scope>
</reference>
<accession>A0ABP1HHS8</accession>
<comment type="caution">
    <text evidence="1">The sequence shown here is derived from an EMBL/GenBank/DDBJ whole genome shotgun (WGS) entry which is preliminary data.</text>
</comment>
<sequence length="146" mass="17348">MSNFGIQLSFKQFMKYLQDGFAQTDTSIPFFRSLRFFRNVSNFEFENVMPFTRLFSLLQLVECVCQPLDKCFCKCSCGIQDVQWAEAGWSSRLKPLQRLDLVFYLFGLQVLRSWFKHFIFACSELNFCDRFVLREVNFILCDSFLL</sequence>
<gene>
    <name evidence="1" type="ORF">HINF_LOCUS13725</name>
</gene>